<evidence type="ECO:0000313" key="2">
    <source>
        <dbReference type="Proteomes" id="UP000504606"/>
    </source>
</evidence>
<organism evidence="2 3">
    <name type="scientific">Frankliniella occidentalis</name>
    <name type="common">Western flower thrips</name>
    <name type="synonym">Euthrips occidentalis</name>
    <dbReference type="NCBI Taxonomy" id="133901"/>
    <lineage>
        <taxon>Eukaryota</taxon>
        <taxon>Metazoa</taxon>
        <taxon>Ecdysozoa</taxon>
        <taxon>Arthropoda</taxon>
        <taxon>Hexapoda</taxon>
        <taxon>Insecta</taxon>
        <taxon>Pterygota</taxon>
        <taxon>Neoptera</taxon>
        <taxon>Paraneoptera</taxon>
        <taxon>Thysanoptera</taxon>
        <taxon>Terebrantia</taxon>
        <taxon>Thripoidea</taxon>
        <taxon>Thripidae</taxon>
        <taxon>Frankliniella</taxon>
    </lineage>
</organism>
<dbReference type="SMART" id="SM00225">
    <property type="entry name" value="BTB"/>
    <property type="match status" value="1"/>
</dbReference>
<protein>
    <submittedName>
        <fullName evidence="3">Uncharacterized protein LOC113210543</fullName>
    </submittedName>
</protein>
<dbReference type="SUPFAM" id="SSF54695">
    <property type="entry name" value="POZ domain"/>
    <property type="match status" value="1"/>
</dbReference>
<accession>A0A9C6WZ83</accession>
<name>A0A9C6WZ83_FRAOC</name>
<evidence type="ECO:0000259" key="1">
    <source>
        <dbReference type="PROSITE" id="PS50097"/>
    </source>
</evidence>
<dbReference type="InterPro" id="IPR000210">
    <property type="entry name" value="BTB/POZ_dom"/>
</dbReference>
<sequence>MALGGTSRAMSSLIIPLPKNDMTVEPKTPSSDNLWEWTVELRVKEYSFLEMEVEVFCTAANKKSPSSTRPFHWGGSISCSCYGKDESGIISRCIQSTGNLEMGWRQPNIPFQCCTFTYDPRIFPNDLQITLSLQATKTQLAPVAKVALKRKPSVSGTVCKSLGSLLHSGLFSDVNLICPDGEKIPAHRCILAARSEYFKTKFKPEWDGHDVEISVDPPVLKEMLRYIYTDLLGDNIDLVKLLVAADMYLVSDLCDELTERLKQNLRSNSKPAASVCCDLLKSSATPNSPSLWNVVLHYLKSHRHQVLKSKEWAEFQVANRQAAAEAVLDMYNLPDSDSETDSDSDSDSD</sequence>
<dbReference type="RefSeq" id="XP_052125509.1">
    <property type="nucleotide sequence ID" value="XM_052269549.1"/>
</dbReference>
<dbReference type="OrthoDB" id="684045at2759"/>
<keyword evidence="2" id="KW-1185">Reference proteome</keyword>
<dbReference type="GeneID" id="113210543"/>
<dbReference type="AlphaFoldDB" id="A0A9C6WZ83"/>
<proteinExistence type="predicted"/>
<dbReference type="Proteomes" id="UP000504606">
    <property type="component" value="Unplaced"/>
</dbReference>
<reference evidence="3" key="2">
    <citation type="submission" date="2025-08" db="UniProtKB">
        <authorList>
            <consortium name="RefSeq"/>
        </authorList>
    </citation>
    <scope>IDENTIFICATION</scope>
    <source>
        <tissue evidence="3">Whole organism</tissue>
    </source>
</reference>
<reference evidence="3" key="1">
    <citation type="journal article" date="2018" name="Proc. Natl. Acad. Sci. U.S.A.">
        <title>Phylogenomics and the evolution of hemipteroid insects.</title>
        <authorList>
            <person name="Johnson K.P."/>
            <person name="Dietrich C.H."/>
            <person name="Friedrich F."/>
            <person name="Beutel R.G."/>
            <person name="Wipfler B."/>
            <person name="Peters R.S."/>
            <person name="Allen J.M."/>
            <person name="Petersen M."/>
            <person name="Donath A."/>
            <person name="Walden K.K."/>
            <person name="Kozlov A.M."/>
            <person name="Podsiadlowski L."/>
            <person name="Mayer C."/>
            <person name="Meusemann K."/>
            <person name="Vasilikopoulos A."/>
            <person name="Waterhouse R.M."/>
            <person name="Cameron S.L."/>
            <person name="Weirauch C."/>
            <person name="Swanson D.R."/>
            <person name="Percy D.M."/>
            <person name="Hardy N.B."/>
            <person name="Terry I."/>
            <person name="Liu S."/>
            <person name="Zhou X."/>
            <person name="Misof B."/>
            <person name="Robertson H.M."/>
            <person name="Yoshizawa K."/>
        </authorList>
    </citation>
    <scope>NUCLEOTIDE SEQUENCE</scope>
    <source>
        <tissue evidence="3">Whole organism</tissue>
    </source>
</reference>
<dbReference type="PROSITE" id="PS50097">
    <property type="entry name" value="BTB"/>
    <property type="match status" value="1"/>
</dbReference>
<dbReference type="InterPro" id="IPR011333">
    <property type="entry name" value="SKP1/BTB/POZ_sf"/>
</dbReference>
<gene>
    <name evidence="3" type="primary">LOC113210543</name>
</gene>
<dbReference type="Gene3D" id="3.30.710.10">
    <property type="entry name" value="Potassium Channel Kv1.1, Chain A"/>
    <property type="match status" value="1"/>
</dbReference>
<dbReference type="PANTHER" id="PTHR24413">
    <property type="entry name" value="SPECKLE-TYPE POZ PROTEIN"/>
    <property type="match status" value="1"/>
</dbReference>
<feature type="domain" description="BTB" evidence="1">
    <location>
        <begin position="172"/>
        <end position="230"/>
    </location>
</feature>
<evidence type="ECO:0000313" key="3">
    <source>
        <dbReference type="RefSeq" id="XP_052125509.1"/>
    </source>
</evidence>
<dbReference type="Pfam" id="PF00651">
    <property type="entry name" value="BTB"/>
    <property type="match status" value="1"/>
</dbReference>
<dbReference type="KEGG" id="foc:113210543"/>